<organism evidence="1 2">
    <name type="scientific">Escherichia phage vB_EcoM_ECO1230-10</name>
    <dbReference type="NCBI Taxonomy" id="669875"/>
    <lineage>
        <taxon>Viruses</taxon>
        <taxon>Duplodnaviria</taxon>
        <taxon>Heunggongvirae</taxon>
        <taxon>Uroviricota</taxon>
        <taxon>Caudoviricetes</taxon>
        <taxon>Iiscvirinae</taxon>
        <taxon>Jilinvirus</taxon>
        <taxon>Jilinvirus CVM10</taxon>
    </lineage>
</organism>
<accession>D5LGY9</accession>
<keyword evidence="2" id="KW-1185">Reference proteome</keyword>
<dbReference type="Proteomes" id="UP000002374">
    <property type="component" value="Segment"/>
</dbReference>
<name>D5LGY9_9CAUD</name>
<dbReference type="OrthoDB" id="17468at10239"/>
<dbReference type="KEGG" id="vg:26042253"/>
<proteinExistence type="predicted"/>
<reference evidence="1 2" key="1">
    <citation type="journal article" date="2011" name="Vet. Microbiol.">
        <title>Complete genome sequence of vB_EcoM_ECO1230-10: a coliphage with therapeutic potential for bovine metritis.</title>
        <authorList>
            <person name="Santos T.M."/>
            <person name="Bicalho R.C."/>
        </authorList>
    </citation>
    <scope>NUCLEOTIDE SEQUENCE [LARGE SCALE GENOMIC DNA]</scope>
</reference>
<evidence type="ECO:0000313" key="1">
    <source>
        <dbReference type="EMBL" id="ADE87920.1"/>
    </source>
</evidence>
<evidence type="ECO:0000313" key="2">
    <source>
        <dbReference type="Proteomes" id="UP000002374"/>
    </source>
</evidence>
<dbReference type="GeneID" id="26042253"/>
<dbReference type="RefSeq" id="YP_009168897.1">
    <property type="nucleotide sequence ID" value="NC_027995.1"/>
</dbReference>
<dbReference type="EMBL" id="GU903191">
    <property type="protein sequence ID" value="ADE87920.1"/>
    <property type="molecule type" value="Genomic_DNA"/>
</dbReference>
<sequence>MNTKPVYQYDLAGMYVGQTDADESPLEPGVFLIPARCVTVAPPDFIDGQWPRWNGAEWQLVTVQVANDNKQTDPVDKLRSFLNANPDVAALIGATNEANNV</sequence>
<protein>
    <submittedName>
        <fullName evidence="1">Conserved phage protein</fullName>
    </submittedName>
</protein>